<dbReference type="InterPro" id="IPR041095">
    <property type="entry name" value="EFG_II"/>
</dbReference>
<dbReference type="InterPro" id="IPR035647">
    <property type="entry name" value="EFG_III/V"/>
</dbReference>
<evidence type="ECO:0000313" key="7">
    <source>
        <dbReference type="EnsemblMetazoa" id="AARA005231-PA"/>
    </source>
</evidence>
<keyword evidence="2 6" id="KW-0648">Protein biosynthesis</keyword>
<dbReference type="GO" id="GO:0003924">
    <property type="term" value="F:GTPase activity"/>
    <property type="evidence" value="ECO:0007669"/>
    <property type="project" value="UniProtKB-UniRule"/>
</dbReference>
<dbReference type="InterPro" id="IPR009022">
    <property type="entry name" value="EFG_III"/>
</dbReference>
<evidence type="ECO:0000256" key="1">
    <source>
        <dbReference type="ARBA" id="ARBA00022741"/>
    </source>
</evidence>
<comment type="subcellular location">
    <subcellularLocation>
        <location evidence="6">Mitochondrion</location>
    </subcellularLocation>
</comment>
<dbReference type="NCBIfam" id="TIGR00231">
    <property type="entry name" value="small_GTP"/>
    <property type="match status" value="1"/>
</dbReference>
<feature type="binding site" evidence="6">
    <location>
        <begin position="146"/>
        <end position="150"/>
    </location>
    <ligand>
        <name>GTP</name>
        <dbReference type="ChEBI" id="CHEBI:37565"/>
    </ligand>
</feature>
<dbReference type="GO" id="GO:0032790">
    <property type="term" value="P:ribosome disassembly"/>
    <property type="evidence" value="ECO:0007669"/>
    <property type="project" value="UniProtKB-UniRule"/>
</dbReference>
<accession>A0A182HVB4</accession>
<dbReference type="SMART" id="SM00838">
    <property type="entry name" value="EFG_C"/>
    <property type="match status" value="1"/>
</dbReference>
<dbReference type="Gene3D" id="3.30.230.10">
    <property type="match status" value="1"/>
</dbReference>
<protein>
    <recommendedName>
        <fullName evidence="6">Ribosome-releasing factor 2, mitochondrial</fullName>
        <shortName evidence="6">RRF2mt</shortName>
    </recommendedName>
    <alternativeName>
        <fullName evidence="6">Elongation factor G 2, mitochondrial</fullName>
        <shortName evidence="6">EF-G2mt</shortName>
        <shortName evidence="6">mEF-G 2</shortName>
    </alternativeName>
</protein>
<organism evidence="7 8">
    <name type="scientific">Anopheles arabiensis</name>
    <name type="common">Mosquito</name>
    <dbReference type="NCBI Taxonomy" id="7173"/>
    <lineage>
        <taxon>Eukaryota</taxon>
        <taxon>Metazoa</taxon>
        <taxon>Ecdysozoa</taxon>
        <taxon>Arthropoda</taxon>
        <taxon>Hexapoda</taxon>
        <taxon>Insecta</taxon>
        <taxon>Pterygota</taxon>
        <taxon>Neoptera</taxon>
        <taxon>Endopterygota</taxon>
        <taxon>Diptera</taxon>
        <taxon>Nematocera</taxon>
        <taxon>Culicoidea</taxon>
        <taxon>Culicidae</taxon>
        <taxon>Anophelinae</taxon>
        <taxon>Anopheles</taxon>
    </lineage>
</organism>
<dbReference type="PROSITE" id="PS00301">
    <property type="entry name" value="G_TR_1"/>
    <property type="match status" value="1"/>
</dbReference>
<dbReference type="SUPFAM" id="SSF54980">
    <property type="entry name" value="EF-G C-terminal domain-like"/>
    <property type="match status" value="2"/>
</dbReference>
<dbReference type="VEuPathDB" id="VectorBase:AARA21_014765"/>
<dbReference type="FunFam" id="3.30.230.10:FF:000033">
    <property type="entry name" value="Ribosome-releasing factor 2, mitochondrial"/>
    <property type="match status" value="1"/>
</dbReference>
<dbReference type="Gene3D" id="2.40.30.10">
    <property type="entry name" value="Translation factors"/>
    <property type="match status" value="1"/>
</dbReference>
<proteinExistence type="inferred from homology"/>
<dbReference type="GO" id="GO:0032543">
    <property type="term" value="P:mitochondrial translation"/>
    <property type="evidence" value="ECO:0007669"/>
    <property type="project" value="UniProtKB-UniRule"/>
</dbReference>
<sequence length="784" mass="85825">CQGNGNQRVGEAHDVNKHQPIEPSVRARSTANTEMLCNRLRKAAFAARLRPRSPATVASCRQVHNSDGTISEKRIRNIGILAHIDAGKTTTTERMLYYSGRTDMLGEVKLGNTVTDFLQQERERGITICSAAVSFNWKEYRINLLDTPGHIDFTMEVEQSLGAVDGTVIILDGSAGVEAQTVTVWGQADRHRLPRLVFVNKMDKESADFDACLEDLEKKLSTVPVPLQMPIKEAGKLVGVIDVLSASQIIWDSKGKGRSYKAIPISDEQLHDQVQEKLYELIDLLSGMDDNLAQAIIEANSLENVKLNLVLDALRNCTLKQQIVPVLLGSSYKNVGVQLLMDSVLNFLPAPSERNQIYDCFGNDFVGKVFKVTHDKQRGPITMIRAFRGTVKKGSKFITATGGSETIQRIYEPLADEYREIESFGAGNIGLCAGPKSTVTGDLVVANAAALKKALKRLSTASDATDESADDELLLASKLGLQTTIPDAVYFCSIEPPSSGQQSALDNALREIQREDPSLRVRYDEVTGQTVLGGMGQLHLEIVKSRILTEYRIDADLGPLQIAYKETLDEPCRGEWRAEKEIAGSRQSVYMDMTIYPSTASESNEERIVLDNSAEAQETLKLVRPRQMTFFRKGALAALQRGPKLGGQLANCTIKLHALTIGKGTADPFIMAASAQCIGNILANARCRLLEPDMFLEIVTPSEYLPPILADLSRRRARIEDVAPRGSANKVVTVIAPLAELGDYSTVLRTISSGTASVSMEPNGHSPLNESDEAQAMRRALGLE</sequence>
<dbReference type="GO" id="GO:0005525">
    <property type="term" value="F:GTP binding"/>
    <property type="evidence" value="ECO:0007669"/>
    <property type="project" value="UniProtKB-UniRule"/>
</dbReference>
<dbReference type="CDD" id="cd16262">
    <property type="entry name" value="EFG_III"/>
    <property type="match status" value="1"/>
</dbReference>
<dbReference type="PROSITE" id="PS51722">
    <property type="entry name" value="G_TR_2"/>
    <property type="match status" value="1"/>
</dbReference>
<dbReference type="SUPFAM" id="SSF50447">
    <property type="entry name" value="Translation proteins"/>
    <property type="match status" value="1"/>
</dbReference>
<dbReference type="EMBL" id="APCN01002504">
    <property type="status" value="NOT_ANNOTATED_CDS"/>
    <property type="molecule type" value="Genomic_DNA"/>
</dbReference>
<keyword evidence="5 6" id="KW-0342">GTP-binding</keyword>
<dbReference type="Pfam" id="PF00679">
    <property type="entry name" value="EFG_C"/>
    <property type="match status" value="1"/>
</dbReference>
<dbReference type="PANTHER" id="PTHR43261:SF1">
    <property type="entry name" value="RIBOSOME-RELEASING FACTOR 2, MITOCHONDRIAL"/>
    <property type="match status" value="1"/>
</dbReference>
<dbReference type="FunFam" id="3.40.50.300:FF:000514">
    <property type="entry name" value="Ribosome-releasing factor 2, mitochondrial"/>
    <property type="match status" value="1"/>
</dbReference>
<dbReference type="GO" id="GO:0005759">
    <property type="term" value="C:mitochondrial matrix"/>
    <property type="evidence" value="ECO:0007669"/>
    <property type="project" value="UniProtKB-ARBA"/>
</dbReference>
<dbReference type="EnsemblMetazoa" id="AARA005231-RA">
    <property type="protein sequence ID" value="AARA005231-PA"/>
    <property type="gene ID" value="AARA005231"/>
</dbReference>
<dbReference type="InterPro" id="IPR031157">
    <property type="entry name" value="G_TR_CS"/>
</dbReference>
<dbReference type="InterPro" id="IPR005517">
    <property type="entry name" value="Transl_elong_EFG/EF2_IV"/>
</dbReference>
<dbReference type="InterPro" id="IPR053905">
    <property type="entry name" value="EF-G-like_DII"/>
</dbReference>
<name>A0A182HVB4_ANOAR</name>
<dbReference type="FunFam" id="3.30.70.240:FF:000001">
    <property type="entry name" value="Elongation factor G"/>
    <property type="match status" value="1"/>
</dbReference>
<reference evidence="7" key="1">
    <citation type="submission" date="2022-08" db="UniProtKB">
        <authorList>
            <consortium name="EnsemblMetazoa"/>
        </authorList>
    </citation>
    <scope>IDENTIFICATION</scope>
    <source>
        <strain evidence="7">Dongola</strain>
    </source>
</reference>
<dbReference type="Pfam" id="PF00009">
    <property type="entry name" value="GTP_EFTU"/>
    <property type="match status" value="1"/>
</dbReference>
<dbReference type="InterPro" id="IPR035649">
    <property type="entry name" value="EFG_V"/>
</dbReference>
<dbReference type="HAMAP" id="MF_03059">
    <property type="entry name" value="mEF_G_2"/>
    <property type="match status" value="1"/>
</dbReference>
<keyword evidence="8" id="KW-1185">Reference proteome</keyword>
<dbReference type="InterPro" id="IPR020568">
    <property type="entry name" value="Ribosomal_Su5_D2-typ_SF"/>
</dbReference>
<dbReference type="Gene3D" id="3.30.70.870">
    <property type="entry name" value="Elongation Factor G (Translational Gtpase), domain 3"/>
    <property type="match status" value="1"/>
</dbReference>
<evidence type="ECO:0000256" key="3">
    <source>
        <dbReference type="ARBA" id="ARBA00022946"/>
    </source>
</evidence>
<dbReference type="InterPro" id="IPR000795">
    <property type="entry name" value="T_Tr_GTP-bd_dom"/>
</dbReference>
<dbReference type="AlphaFoldDB" id="A0A182HVB4"/>
<dbReference type="Gene3D" id="3.40.50.300">
    <property type="entry name" value="P-loop containing nucleotide triphosphate hydrolases"/>
    <property type="match status" value="1"/>
</dbReference>
<dbReference type="Gene3D" id="3.30.70.240">
    <property type="match status" value="1"/>
</dbReference>
<dbReference type="PRINTS" id="PR00315">
    <property type="entry name" value="ELONGATNFCT"/>
</dbReference>
<keyword evidence="3" id="KW-0809">Transit peptide</keyword>
<dbReference type="SUPFAM" id="SSF54211">
    <property type="entry name" value="Ribosomal protein S5 domain 2-like"/>
    <property type="match status" value="1"/>
</dbReference>
<dbReference type="FunFam" id="2.40.30.10:FF:000286">
    <property type="entry name" value="Ribosome-releasing factor 2, mitochondrial"/>
    <property type="match status" value="1"/>
</dbReference>
<dbReference type="InterPro" id="IPR014721">
    <property type="entry name" value="Ribsml_uS5_D2-typ_fold_subgr"/>
</dbReference>
<dbReference type="Proteomes" id="UP000075840">
    <property type="component" value="Unassembled WGS sequence"/>
</dbReference>
<evidence type="ECO:0000256" key="2">
    <source>
        <dbReference type="ARBA" id="ARBA00022917"/>
    </source>
</evidence>
<dbReference type="InterPro" id="IPR000640">
    <property type="entry name" value="EFG_V-like"/>
</dbReference>
<dbReference type="CDD" id="cd03713">
    <property type="entry name" value="EFG_mtEFG_C"/>
    <property type="match status" value="1"/>
</dbReference>
<evidence type="ECO:0000256" key="6">
    <source>
        <dbReference type="HAMAP-Rule" id="MF_03059"/>
    </source>
</evidence>
<evidence type="ECO:0000256" key="5">
    <source>
        <dbReference type="ARBA" id="ARBA00023134"/>
    </source>
</evidence>
<dbReference type="InterPro" id="IPR030851">
    <property type="entry name" value="EFG2"/>
</dbReference>
<evidence type="ECO:0000256" key="4">
    <source>
        <dbReference type="ARBA" id="ARBA00023128"/>
    </source>
</evidence>
<feature type="binding site" evidence="6">
    <location>
        <begin position="82"/>
        <end position="89"/>
    </location>
    <ligand>
        <name>GTP</name>
        <dbReference type="ChEBI" id="CHEBI:37565"/>
    </ligand>
</feature>
<keyword evidence="1 6" id="KW-0547">Nucleotide-binding</keyword>
<dbReference type="CDD" id="cd01693">
    <property type="entry name" value="mtEFG2_like_IV"/>
    <property type="match status" value="1"/>
</dbReference>
<dbReference type="Pfam" id="PF14492">
    <property type="entry name" value="EFG_III"/>
    <property type="match status" value="1"/>
</dbReference>
<keyword evidence="4 6" id="KW-0496">Mitochondrion</keyword>
<dbReference type="PANTHER" id="PTHR43261">
    <property type="entry name" value="TRANSLATION ELONGATION FACTOR G-RELATED"/>
    <property type="match status" value="1"/>
</dbReference>
<feature type="binding site" evidence="6">
    <location>
        <begin position="200"/>
        <end position="203"/>
    </location>
    <ligand>
        <name>GTP</name>
        <dbReference type="ChEBI" id="CHEBI:37565"/>
    </ligand>
</feature>
<comment type="function">
    <text evidence="6">Mitochondrial GTPase that mediates the disassembly of ribosomes from messenger RNA at the termination of mitochondrial protein biosynthesis. Not involved in the GTP-dependent ribosomal translocation step during translation elongation.</text>
</comment>
<evidence type="ECO:0000313" key="8">
    <source>
        <dbReference type="Proteomes" id="UP000075840"/>
    </source>
</evidence>
<dbReference type="Pfam" id="PF22042">
    <property type="entry name" value="EF-G_D2"/>
    <property type="match status" value="1"/>
</dbReference>
<dbReference type="InterPro" id="IPR005225">
    <property type="entry name" value="Small_GTP-bd"/>
</dbReference>
<dbReference type="InterPro" id="IPR009000">
    <property type="entry name" value="Transl_B-barrel_sf"/>
</dbReference>
<dbReference type="SMART" id="SM00889">
    <property type="entry name" value="EFG_IV"/>
    <property type="match status" value="1"/>
</dbReference>
<dbReference type="SUPFAM" id="SSF52540">
    <property type="entry name" value="P-loop containing nucleoside triphosphate hydrolases"/>
    <property type="match status" value="1"/>
</dbReference>
<dbReference type="VEuPathDB" id="VectorBase:AARA005231"/>
<comment type="similarity">
    <text evidence="6">Belongs to the TRAFAC class translation factor GTPase superfamily. Classic translation factor GTPase family. EF-G/EF-2 subfamily.</text>
</comment>
<dbReference type="FunFam" id="3.30.70.870:FF:000005">
    <property type="entry name" value="Ribosome-releasing factor 2, mitochondrial"/>
    <property type="match status" value="1"/>
</dbReference>
<dbReference type="InterPro" id="IPR027417">
    <property type="entry name" value="P-loop_NTPase"/>
</dbReference>